<dbReference type="eggNOG" id="COG0535">
    <property type="taxonomic scope" value="Bacteria"/>
</dbReference>
<accession>I4D538</accession>
<evidence type="ECO:0000313" key="2">
    <source>
        <dbReference type="Proteomes" id="UP000002892"/>
    </source>
</evidence>
<protein>
    <submittedName>
        <fullName evidence="1">Uncharacterized protein</fullName>
    </submittedName>
</protein>
<dbReference type="AlphaFoldDB" id="I4D538"/>
<keyword evidence="2" id="KW-1185">Reference proteome</keyword>
<gene>
    <name evidence="1" type="ordered locus">Desaci_1935</name>
</gene>
<dbReference type="Proteomes" id="UP000002892">
    <property type="component" value="Chromosome"/>
</dbReference>
<proteinExistence type="predicted"/>
<dbReference type="EMBL" id="CP003639">
    <property type="protein sequence ID" value="AFM40912.1"/>
    <property type="molecule type" value="Genomic_DNA"/>
</dbReference>
<sequence length="65" mass="7420">MVSWNTTNACNLFYDHCYCGYKQLCGGCRARAAYYSEGDYTAEEPLSLYQGREGGWHGFRRSYAA</sequence>
<name>I4D538_DESAJ</name>
<dbReference type="HOGENOM" id="CLU_2842558_0_0_9"/>
<evidence type="ECO:0000313" key="1">
    <source>
        <dbReference type="EMBL" id="AFM40912.1"/>
    </source>
</evidence>
<reference evidence="1 2" key="1">
    <citation type="journal article" date="2012" name="J. Bacteriol.">
        <title>Complete genome sequences of Desulfosporosinus orientis DSM765T, Desulfosporosinus youngiae DSM17734T, Desulfosporosinus meridiei DSM13257T, and Desulfosporosinus acidiphilus DSM22704T.</title>
        <authorList>
            <person name="Pester M."/>
            <person name="Brambilla E."/>
            <person name="Alazard D."/>
            <person name="Rattei T."/>
            <person name="Weinmaier T."/>
            <person name="Han J."/>
            <person name="Lucas S."/>
            <person name="Lapidus A."/>
            <person name="Cheng J.F."/>
            <person name="Goodwin L."/>
            <person name="Pitluck S."/>
            <person name="Peters L."/>
            <person name="Ovchinnikova G."/>
            <person name="Teshima H."/>
            <person name="Detter J.C."/>
            <person name="Han C.S."/>
            <person name="Tapia R."/>
            <person name="Land M.L."/>
            <person name="Hauser L."/>
            <person name="Kyrpides N.C."/>
            <person name="Ivanova N.N."/>
            <person name="Pagani I."/>
            <person name="Huntmann M."/>
            <person name="Wei C.L."/>
            <person name="Davenport K.W."/>
            <person name="Daligault H."/>
            <person name="Chain P.S."/>
            <person name="Chen A."/>
            <person name="Mavromatis K."/>
            <person name="Markowitz V."/>
            <person name="Szeto E."/>
            <person name="Mikhailova N."/>
            <person name="Pati A."/>
            <person name="Wagner M."/>
            <person name="Woyke T."/>
            <person name="Ollivier B."/>
            <person name="Klenk H.P."/>
            <person name="Spring S."/>
            <person name="Loy A."/>
        </authorList>
    </citation>
    <scope>NUCLEOTIDE SEQUENCE [LARGE SCALE GENOMIC DNA]</scope>
    <source>
        <strain evidence="2">DSM 22704 / JCM 16185 / SJ4</strain>
    </source>
</reference>
<dbReference type="KEGG" id="dai:Desaci_1935"/>
<organism evidence="1 2">
    <name type="scientific">Desulfosporosinus acidiphilus (strain DSM 22704 / JCM 16185 / SJ4)</name>
    <dbReference type="NCBI Taxonomy" id="646529"/>
    <lineage>
        <taxon>Bacteria</taxon>
        <taxon>Bacillati</taxon>
        <taxon>Bacillota</taxon>
        <taxon>Clostridia</taxon>
        <taxon>Eubacteriales</taxon>
        <taxon>Desulfitobacteriaceae</taxon>
        <taxon>Desulfosporosinus</taxon>
    </lineage>
</organism>
<dbReference type="STRING" id="646529.Desaci_1935"/>